<proteinExistence type="predicted"/>
<organism evidence="3 4">
    <name type="scientific">Cuscuta campestris</name>
    <dbReference type="NCBI Taxonomy" id="132261"/>
    <lineage>
        <taxon>Eukaryota</taxon>
        <taxon>Viridiplantae</taxon>
        <taxon>Streptophyta</taxon>
        <taxon>Embryophyta</taxon>
        <taxon>Tracheophyta</taxon>
        <taxon>Spermatophyta</taxon>
        <taxon>Magnoliopsida</taxon>
        <taxon>eudicotyledons</taxon>
        <taxon>Gunneridae</taxon>
        <taxon>Pentapetalae</taxon>
        <taxon>asterids</taxon>
        <taxon>lamiids</taxon>
        <taxon>Solanales</taxon>
        <taxon>Convolvulaceae</taxon>
        <taxon>Cuscuteae</taxon>
        <taxon>Cuscuta</taxon>
        <taxon>Cuscuta subgen. Grammica</taxon>
        <taxon>Cuscuta sect. Cleistogrammica</taxon>
    </lineage>
</organism>
<feature type="compositionally biased region" description="Basic residues" evidence="2">
    <location>
        <begin position="67"/>
        <end position="81"/>
    </location>
</feature>
<protein>
    <submittedName>
        <fullName evidence="3">Uncharacterized protein</fullName>
    </submittedName>
</protein>
<keyword evidence="1" id="KW-0175">Coiled coil</keyword>
<evidence type="ECO:0000313" key="4">
    <source>
        <dbReference type="Proteomes" id="UP000595140"/>
    </source>
</evidence>
<name>A0A484KJ83_9ASTE</name>
<feature type="region of interest" description="Disordered" evidence="2">
    <location>
        <begin position="277"/>
        <end position="298"/>
    </location>
</feature>
<dbReference type="AlphaFoldDB" id="A0A484KJ83"/>
<gene>
    <name evidence="3" type="ORF">CCAM_LOCUS3898</name>
</gene>
<evidence type="ECO:0000256" key="2">
    <source>
        <dbReference type="SAM" id="MobiDB-lite"/>
    </source>
</evidence>
<reference evidence="3 4" key="1">
    <citation type="submission" date="2018-04" db="EMBL/GenBank/DDBJ databases">
        <authorList>
            <person name="Vogel A."/>
        </authorList>
    </citation>
    <scope>NUCLEOTIDE SEQUENCE [LARGE SCALE GENOMIC DNA]</scope>
</reference>
<feature type="coiled-coil region" evidence="1">
    <location>
        <begin position="126"/>
        <end position="202"/>
    </location>
</feature>
<dbReference type="EMBL" id="OOIL02000218">
    <property type="protein sequence ID" value="VFQ62122.1"/>
    <property type="molecule type" value="Genomic_DNA"/>
</dbReference>
<evidence type="ECO:0000313" key="3">
    <source>
        <dbReference type="EMBL" id="VFQ62122.1"/>
    </source>
</evidence>
<feature type="compositionally biased region" description="Polar residues" evidence="2">
    <location>
        <begin position="54"/>
        <end position="65"/>
    </location>
</feature>
<evidence type="ECO:0000256" key="1">
    <source>
        <dbReference type="SAM" id="Coils"/>
    </source>
</evidence>
<feature type="compositionally biased region" description="Basic and acidic residues" evidence="2">
    <location>
        <begin position="28"/>
        <end position="38"/>
    </location>
</feature>
<accession>A0A484KJ83</accession>
<dbReference type="Proteomes" id="UP000595140">
    <property type="component" value="Unassembled WGS sequence"/>
</dbReference>
<feature type="region of interest" description="Disordered" evidence="2">
    <location>
        <begin position="1"/>
        <end position="90"/>
    </location>
</feature>
<sequence length="298" mass="33331">MVFEAYEIPTDAGIPGQRSSQPVTSSKHILDQSKTVKIEDEEGAQPSREAKRNPSPNKAKTQPARQQRVKKVATTHPSVKRQRGESQSASLSVEDLWIQLGLKLKALGKVGPNAFDRFRAGSPSRVARLKDKLREAQEESREKEKKNQEMATVMMNQTQELANLSKMVRSVGAENTRLKEENSRLKDEISKLREALAQKERDLPARALAWLEENKVEAARALTASPEATIEFFKFLYREPQGKKMITAVGSYGFKCGQKRDRAATHRILATRDPDFSAAAYGLPPIPEEEPAPPFPLD</sequence>
<keyword evidence="4" id="KW-1185">Reference proteome</keyword>
<feature type="compositionally biased region" description="Polar residues" evidence="2">
    <location>
        <begin position="17"/>
        <end position="27"/>
    </location>
</feature>